<accession>A0A9W9RN86</accession>
<dbReference type="GO" id="GO:0019346">
    <property type="term" value="P:transsulfuration"/>
    <property type="evidence" value="ECO:0007669"/>
    <property type="project" value="InterPro"/>
</dbReference>
<keyword evidence="5" id="KW-1185">Reference proteome</keyword>
<comment type="cofactor">
    <cofactor evidence="1 3">
        <name>pyridoxal 5'-phosphate</name>
        <dbReference type="ChEBI" id="CHEBI:597326"/>
    </cofactor>
</comment>
<keyword evidence="2 3" id="KW-0663">Pyridoxal phosphate</keyword>
<evidence type="ECO:0000313" key="4">
    <source>
        <dbReference type="EMBL" id="KAJ5361984.1"/>
    </source>
</evidence>
<dbReference type="PANTHER" id="PTHR42699:SF1">
    <property type="entry name" value="CYSTATHIONINE GAMMA-SYNTHASE-RELATED"/>
    <property type="match status" value="1"/>
</dbReference>
<dbReference type="Pfam" id="PF01053">
    <property type="entry name" value="Cys_Met_Meta_PP"/>
    <property type="match status" value="1"/>
</dbReference>
<dbReference type="InterPro" id="IPR015421">
    <property type="entry name" value="PyrdxlP-dep_Trfase_major"/>
</dbReference>
<protein>
    <submittedName>
        <fullName evidence="4">Pyridoxal phosphate-dependent transferase major region subdomain 2</fullName>
    </submittedName>
</protein>
<dbReference type="Gene3D" id="3.90.1150.10">
    <property type="entry name" value="Aspartate Aminotransferase, domain 1"/>
    <property type="match status" value="1"/>
</dbReference>
<dbReference type="GO" id="GO:0003962">
    <property type="term" value="F:cystathionine gamma-synthase activity"/>
    <property type="evidence" value="ECO:0007669"/>
    <property type="project" value="TreeGrafter"/>
</dbReference>
<proteinExistence type="inferred from homology"/>
<dbReference type="InterPro" id="IPR000277">
    <property type="entry name" value="Cys/Met-Metab_PyrdxlP-dep_enz"/>
</dbReference>
<dbReference type="GO" id="GO:0030170">
    <property type="term" value="F:pyridoxal phosphate binding"/>
    <property type="evidence" value="ECO:0007669"/>
    <property type="project" value="InterPro"/>
</dbReference>
<evidence type="ECO:0000256" key="2">
    <source>
        <dbReference type="ARBA" id="ARBA00022898"/>
    </source>
</evidence>
<reference evidence="4" key="1">
    <citation type="submission" date="2022-12" db="EMBL/GenBank/DDBJ databases">
        <authorList>
            <person name="Petersen C."/>
        </authorList>
    </citation>
    <scope>NUCLEOTIDE SEQUENCE</scope>
    <source>
        <strain evidence="4">IBT 35675</strain>
    </source>
</reference>
<dbReference type="Gene3D" id="3.40.640.10">
    <property type="entry name" value="Type I PLP-dependent aspartate aminotransferase-like (Major domain)"/>
    <property type="match status" value="1"/>
</dbReference>
<dbReference type="PANTHER" id="PTHR42699">
    <property type="match status" value="1"/>
</dbReference>
<dbReference type="InterPro" id="IPR051750">
    <property type="entry name" value="Trans-sulfuration_enzymes"/>
</dbReference>
<dbReference type="EMBL" id="JAPZBR010000002">
    <property type="protein sequence ID" value="KAJ5361984.1"/>
    <property type="molecule type" value="Genomic_DNA"/>
</dbReference>
<dbReference type="SUPFAM" id="SSF53383">
    <property type="entry name" value="PLP-dependent transferases"/>
    <property type="match status" value="1"/>
</dbReference>
<reference evidence="4" key="2">
    <citation type="journal article" date="2023" name="IMA Fungus">
        <title>Comparative genomic study of the Penicillium genus elucidates a diverse pangenome and 15 lateral gene transfer events.</title>
        <authorList>
            <person name="Petersen C."/>
            <person name="Sorensen T."/>
            <person name="Nielsen M.R."/>
            <person name="Sondergaard T.E."/>
            <person name="Sorensen J.L."/>
            <person name="Fitzpatrick D.A."/>
            <person name="Frisvad J.C."/>
            <person name="Nielsen K.L."/>
        </authorList>
    </citation>
    <scope>NUCLEOTIDE SEQUENCE</scope>
    <source>
        <strain evidence="4">IBT 35675</strain>
    </source>
</reference>
<comment type="caution">
    <text evidence="4">The sequence shown here is derived from an EMBL/GenBank/DDBJ whole genome shotgun (WGS) entry which is preliminary data.</text>
</comment>
<evidence type="ECO:0000313" key="5">
    <source>
        <dbReference type="Proteomes" id="UP001148299"/>
    </source>
</evidence>
<dbReference type="Proteomes" id="UP001148299">
    <property type="component" value="Unassembled WGS sequence"/>
</dbReference>
<evidence type="ECO:0000256" key="3">
    <source>
        <dbReference type="RuleBase" id="RU362118"/>
    </source>
</evidence>
<organism evidence="4 5">
    <name type="scientific">Penicillium brevicompactum</name>
    <dbReference type="NCBI Taxonomy" id="5074"/>
    <lineage>
        <taxon>Eukaryota</taxon>
        <taxon>Fungi</taxon>
        <taxon>Dikarya</taxon>
        <taxon>Ascomycota</taxon>
        <taxon>Pezizomycotina</taxon>
        <taxon>Eurotiomycetes</taxon>
        <taxon>Eurotiomycetidae</taxon>
        <taxon>Eurotiales</taxon>
        <taxon>Aspergillaceae</taxon>
        <taxon>Penicillium</taxon>
    </lineage>
</organism>
<dbReference type="InterPro" id="IPR015424">
    <property type="entry name" value="PyrdxlP-dep_Trfase"/>
</dbReference>
<comment type="similarity">
    <text evidence="3">Belongs to the trans-sulfuration enzymes family.</text>
</comment>
<evidence type="ECO:0000256" key="1">
    <source>
        <dbReference type="ARBA" id="ARBA00001933"/>
    </source>
</evidence>
<sequence length="516" mass="56598">MKSMNALAAGEKWLPPQLKTQYPRFHLIKDVKELNERILQRLSLDGVDGISCLAFPSLPGASRCARAIQEAGGTENTVIPVQFSRSDSLPGENSWLDIHAIIFPSEYFSAAFLCWIHTGDGISPRHAAFCLTGFDYLQSISINPAFCTASPKTLAVKGAHVPSLYTSGIVERDCIKEEIATLVQSEDLEQVPPSPSDVFLYPGGMAAVNAVARVVGDLGINTGVFAFGWLYTETMKVLEHRWPDITTYKRSGDDELDQLEASLKAGAEINALWVDVPSNPLLVTPDMPRIRRLANEYGFLVLIDGTVGTFVNVDLLPYGDVLMSSLTKIYSGYANVLAGSAVVNPKSSHYESLHRQLTISYENTLFPGDLAVLYENSRSYIPRVKATNKNAEIVAAKLAAHPAIERVNFPTMTARKNYETIRRPDGGYGNLMSIIFRENETALRFYDGVGIFKGASFGTVFTLSTPFAQLATDENRRLYAEAGIPSHIVRMSIGAEDVDTILDTLFKALATAILRD</sequence>
<keyword evidence="4" id="KW-0808">Transferase</keyword>
<dbReference type="InterPro" id="IPR015422">
    <property type="entry name" value="PyrdxlP-dep_Trfase_small"/>
</dbReference>
<gene>
    <name evidence="4" type="ORF">N7541_002828</name>
</gene>
<dbReference type="AlphaFoldDB" id="A0A9W9RN86"/>
<name>A0A9W9RN86_PENBR</name>